<accession>A0A8J6J409</accession>
<keyword evidence="14" id="KW-1185">Reference proteome</keyword>
<proteinExistence type="predicted"/>
<dbReference type="SUPFAM" id="SSF52172">
    <property type="entry name" value="CheY-like"/>
    <property type="match status" value="1"/>
</dbReference>
<evidence type="ECO:0000256" key="5">
    <source>
        <dbReference type="ARBA" id="ARBA00023015"/>
    </source>
</evidence>
<protein>
    <recommendedName>
        <fullName evidence="10">Transcriptional regulatory protein</fullName>
    </recommendedName>
</protein>
<feature type="domain" description="Response regulatory" evidence="12">
    <location>
        <begin position="4"/>
        <end position="121"/>
    </location>
</feature>
<evidence type="ECO:0000259" key="12">
    <source>
        <dbReference type="PROSITE" id="PS50110"/>
    </source>
</evidence>
<evidence type="ECO:0000256" key="11">
    <source>
        <dbReference type="PROSITE-ProRule" id="PRU00169"/>
    </source>
</evidence>
<name>A0A8J6J409_9FIRM</name>
<dbReference type="InterPro" id="IPR051271">
    <property type="entry name" value="2C-system_Tx_regulators"/>
</dbReference>
<comment type="subcellular location">
    <subcellularLocation>
        <location evidence="1 10">Cytoplasm</location>
    </subcellularLocation>
</comment>
<comment type="function">
    <text evidence="9">May play the central regulatory role in sporulation. It may be an element of the effector pathway responsible for the activation of sporulation genes in response to nutritional stress. Spo0A may act in concert with spo0H (a sigma factor) to control the expression of some genes that are critical to the sporulation process.</text>
</comment>
<dbReference type="AlphaFoldDB" id="A0A8J6J409"/>
<dbReference type="GO" id="GO:0003677">
    <property type="term" value="F:DNA binding"/>
    <property type="evidence" value="ECO:0007669"/>
    <property type="project" value="UniProtKB-KW"/>
</dbReference>
<comment type="caution">
    <text evidence="13">The sequence shown here is derived from an EMBL/GenBank/DDBJ whole genome shotgun (WGS) entry which is preliminary data.</text>
</comment>
<evidence type="ECO:0000256" key="8">
    <source>
        <dbReference type="ARBA" id="ARBA00023163"/>
    </source>
</evidence>
<dbReference type="GO" id="GO:0000156">
    <property type="term" value="F:phosphorelay response regulator activity"/>
    <property type="evidence" value="ECO:0007669"/>
    <property type="project" value="TreeGrafter"/>
</dbReference>
<evidence type="ECO:0000313" key="13">
    <source>
        <dbReference type="EMBL" id="MBC5717215.1"/>
    </source>
</evidence>
<keyword evidence="6 10" id="KW-0238">DNA-binding</keyword>
<evidence type="ECO:0000256" key="3">
    <source>
        <dbReference type="ARBA" id="ARBA00022553"/>
    </source>
</evidence>
<dbReference type="PIRSF" id="PIRSF006171">
    <property type="entry name" value="RR_citrat_malat"/>
    <property type="match status" value="1"/>
</dbReference>
<evidence type="ECO:0000256" key="2">
    <source>
        <dbReference type="ARBA" id="ARBA00022490"/>
    </source>
</evidence>
<dbReference type="Gene3D" id="3.40.50.2300">
    <property type="match status" value="1"/>
</dbReference>
<dbReference type="PROSITE" id="PS50110">
    <property type="entry name" value="RESPONSE_REGULATORY"/>
    <property type="match status" value="1"/>
</dbReference>
<keyword evidence="7 10" id="KW-0010">Activator</keyword>
<dbReference type="GO" id="GO:0005737">
    <property type="term" value="C:cytoplasm"/>
    <property type="evidence" value="ECO:0007669"/>
    <property type="project" value="UniProtKB-SubCell"/>
</dbReference>
<evidence type="ECO:0000256" key="10">
    <source>
        <dbReference type="PIRNR" id="PIRNR006171"/>
    </source>
</evidence>
<keyword evidence="8 10" id="KW-0804">Transcription</keyword>
<dbReference type="RefSeq" id="WP_147563830.1">
    <property type="nucleotide sequence ID" value="NZ_JACOPN010000004.1"/>
</dbReference>
<dbReference type="PANTHER" id="PTHR45526:SF1">
    <property type="entry name" value="TRANSCRIPTIONAL REGULATORY PROTEIN DCUR-RELATED"/>
    <property type="match status" value="1"/>
</dbReference>
<evidence type="ECO:0000256" key="9">
    <source>
        <dbReference type="ARBA" id="ARBA00024867"/>
    </source>
</evidence>
<dbReference type="GO" id="GO:0003700">
    <property type="term" value="F:DNA-binding transcription factor activity"/>
    <property type="evidence" value="ECO:0007669"/>
    <property type="project" value="InterPro"/>
</dbReference>
<dbReference type="PANTHER" id="PTHR45526">
    <property type="entry name" value="TRANSCRIPTIONAL REGULATORY PROTEIN DPIA"/>
    <property type="match status" value="1"/>
</dbReference>
<keyword evidence="3 11" id="KW-0597">Phosphoprotein</keyword>
<evidence type="ECO:0000313" key="14">
    <source>
        <dbReference type="Proteomes" id="UP000602260"/>
    </source>
</evidence>
<evidence type="ECO:0000256" key="1">
    <source>
        <dbReference type="ARBA" id="ARBA00004496"/>
    </source>
</evidence>
<gene>
    <name evidence="13" type="ORF">H8S55_07770</name>
</gene>
<dbReference type="Proteomes" id="UP000602260">
    <property type="component" value="Unassembled WGS sequence"/>
</dbReference>
<evidence type="ECO:0000256" key="6">
    <source>
        <dbReference type="ARBA" id="ARBA00023125"/>
    </source>
</evidence>
<dbReference type="InterPro" id="IPR024187">
    <property type="entry name" value="Sig_transdc_resp-reg_cit/mal"/>
</dbReference>
<dbReference type="Pfam" id="PF00072">
    <property type="entry name" value="Response_reg"/>
    <property type="match status" value="1"/>
</dbReference>
<feature type="modified residue" description="4-aspartylphosphate" evidence="11">
    <location>
        <position position="55"/>
    </location>
</feature>
<keyword evidence="2 10" id="KW-0963">Cytoplasm</keyword>
<dbReference type="EMBL" id="JACOPN010000004">
    <property type="protein sequence ID" value="MBC5717215.1"/>
    <property type="molecule type" value="Genomic_DNA"/>
</dbReference>
<dbReference type="InterPro" id="IPR011006">
    <property type="entry name" value="CheY-like_superfamily"/>
</dbReference>
<keyword evidence="4 10" id="KW-0902">Two-component regulatory system</keyword>
<reference evidence="13" key="1">
    <citation type="submission" date="2020-08" db="EMBL/GenBank/DDBJ databases">
        <title>Genome public.</title>
        <authorList>
            <person name="Liu C."/>
            <person name="Sun Q."/>
        </authorList>
    </citation>
    <scope>NUCLEOTIDE SEQUENCE</scope>
    <source>
        <strain evidence="13">BX5</strain>
    </source>
</reference>
<evidence type="ECO:0000256" key="4">
    <source>
        <dbReference type="ARBA" id="ARBA00023012"/>
    </source>
</evidence>
<organism evidence="13 14">
    <name type="scientific">Flintibacter faecis</name>
    <dbReference type="NCBI Taxonomy" id="2763047"/>
    <lineage>
        <taxon>Bacteria</taxon>
        <taxon>Bacillati</taxon>
        <taxon>Bacillota</taxon>
        <taxon>Clostridia</taxon>
        <taxon>Eubacteriales</taxon>
        <taxon>Flintibacter</taxon>
    </lineage>
</organism>
<keyword evidence="5 10" id="KW-0805">Transcription regulation</keyword>
<sequence length="229" mass="25999">MPYHVLIIEDDSMVAAIDRQYVESDRRFQVDRVFKNGLPALDYLAEHRADLVILDYYTPQMNGQEFLDRLLALPGPAPAVIAVTSANDPDIVQALLQRGVLDYLIKPFVLPRFRQAMDRFLQRQSLLTQHSAGVDQQTIDRLIQLPEPPPPAEELSKGLNLSTLSMIREFLSAHPGEAFTSEQIAAQVHLSRITVRRYVSHMVETHELESSIDYRTGGRPSIQYRYVGT</sequence>
<evidence type="ECO:0000256" key="7">
    <source>
        <dbReference type="ARBA" id="ARBA00023159"/>
    </source>
</evidence>
<dbReference type="SMART" id="SM00448">
    <property type="entry name" value="REC"/>
    <property type="match status" value="1"/>
</dbReference>
<dbReference type="InterPro" id="IPR001789">
    <property type="entry name" value="Sig_transdc_resp-reg_receiver"/>
</dbReference>